<evidence type="ECO:0000256" key="3">
    <source>
        <dbReference type="ARBA" id="ARBA00022679"/>
    </source>
</evidence>
<evidence type="ECO:0000259" key="9">
    <source>
        <dbReference type="Pfam" id="PF02223"/>
    </source>
</evidence>
<dbReference type="GO" id="GO:0006235">
    <property type="term" value="P:dTTP biosynthetic process"/>
    <property type="evidence" value="ECO:0007669"/>
    <property type="project" value="TreeGrafter"/>
</dbReference>
<dbReference type="GO" id="GO:0006233">
    <property type="term" value="P:dTDP biosynthetic process"/>
    <property type="evidence" value="ECO:0007669"/>
    <property type="project" value="InterPro"/>
</dbReference>
<sequence>MNDNDIATCFVREPGGTPVSEEIRAILLDNRDERMCNRTEALLMTGSRAQLTKDVIIPALEKGEWVIADRYTDSTIAYQGGGRGLNIEWLLQLNDFATYGTIPDLTIIVDIDPEEAKRRTNESPPDRIESAGIGFQEKIRKQYKELIKLFPDRCMSIDGSSSSDVISSSVWDEIKNRKFIYEK</sequence>
<evidence type="ECO:0000256" key="5">
    <source>
        <dbReference type="ARBA" id="ARBA00022741"/>
    </source>
</evidence>
<dbReference type="NCBIfam" id="TIGR00041">
    <property type="entry name" value="DTMP_kinase"/>
    <property type="match status" value="1"/>
</dbReference>
<dbReference type="InterPro" id="IPR018094">
    <property type="entry name" value="Thymidylate_kinase"/>
</dbReference>
<dbReference type="GO" id="GO:0005524">
    <property type="term" value="F:ATP binding"/>
    <property type="evidence" value="ECO:0007669"/>
    <property type="project" value="UniProtKB-KW"/>
</dbReference>
<evidence type="ECO:0000313" key="10">
    <source>
        <dbReference type="EMBL" id="SVA90244.1"/>
    </source>
</evidence>
<evidence type="ECO:0000256" key="1">
    <source>
        <dbReference type="ARBA" id="ARBA00009776"/>
    </source>
</evidence>
<proteinExistence type="inferred from homology"/>
<dbReference type="PANTHER" id="PTHR10344:SF4">
    <property type="entry name" value="UMP-CMP KINASE 2, MITOCHONDRIAL"/>
    <property type="match status" value="1"/>
</dbReference>
<dbReference type="SUPFAM" id="SSF52540">
    <property type="entry name" value="P-loop containing nucleoside triphosphate hydrolases"/>
    <property type="match status" value="1"/>
</dbReference>
<name>A0A381ZM92_9ZZZZ</name>
<dbReference type="EC" id="2.7.4.9" evidence="2"/>
<dbReference type="AlphaFoldDB" id="A0A381ZM92"/>
<dbReference type="GO" id="GO:0005829">
    <property type="term" value="C:cytosol"/>
    <property type="evidence" value="ECO:0007669"/>
    <property type="project" value="TreeGrafter"/>
</dbReference>
<dbReference type="Pfam" id="PF02223">
    <property type="entry name" value="Thymidylate_kin"/>
    <property type="match status" value="1"/>
</dbReference>
<comment type="similarity">
    <text evidence="1">Belongs to the thymidylate kinase family.</text>
</comment>
<keyword evidence="4" id="KW-0545">Nucleotide biosynthesis</keyword>
<dbReference type="EMBL" id="UINC01021839">
    <property type="protein sequence ID" value="SVA90244.1"/>
    <property type="molecule type" value="Genomic_DNA"/>
</dbReference>
<dbReference type="HAMAP" id="MF_00165">
    <property type="entry name" value="Thymidylate_kinase"/>
    <property type="match status" value="1"/>
</dbReference>
<keyword evidence="7" id="KW-0067">ATP-binding</keyword>
<dbReference type="PANTHER" id="PTHR10344">
    <property type="entry name" value="THYMIDYLATE KINASE"/>
    <property type="match status" value="1"/>
</dbReference>
<evidence type="ECO:0000256" key="4">
    <source>
        <dbReference type="ARBA" id="ARBA00022727"/>
    </source>
</evidence>
<dbReference type="InterPro" id="IPR027417">
    <property type="entry name" value="P-loop_NTPase"/>
</dbReference>
<feature type="domain" description="Thymidylate kinase-like" evidence="9">
    <location>
        <begin position="2"/>
        <end position="168"/>
    </location>
</feature>
<dbReference type="GO" id="GO:0004798">
    <property type="term" value="F:dTMP kinase activity"/>
    <property type="evidence" value="ECO:0007669"/>
    <property type="project" value="UniProtKB-EC"/>
</dbReference>
<reference evidence="10" key="1">
    <citation type="submission" date="2018-05" db="EMBL/GenBank/DDBJ databases">
        <authorList>
            <person name="Lanie J.A."/>
            <person name="Ng W.-L."/>
            <person name="Kazmierczak K.M."/>
            <person name="Andrzejewski T.M."/>
            <person name="Davidsen T.M."/>
            <person name="Wayne K.J."/>
            <person name="Tettelin H."/>
            <person name="Glass J.I."/>
            <person name="Rusch D."/>
            <person name="Podicherti R."/>
            <person name="Tsui H.-C.T."/>
            <person name="Winkler M.E."/>
        </authorList>
    </citation>
    <scope>NUCLEOTIDE SEQUENCE</scope>
</reference>
<evidence type="ECO:0000256" key="8">
    <source>
        <dbReference type="ARBA" id="ARBA00048743"/>
    </source>
</evidence>
<dbReference type="Gene3D" id="3.40.50.300">
    <property type="entry name" value="P-loop containing nucleotide triphosphate hydrolases"/>
    <property type="match status" value="1"/>
</dbReference>
<dbReference type="GO" id="GO:0006227">
    <property type="term" value="P:dUDP biosynthetic process"/>
    <property type="evidence" value="ECO:0007669"/>
    <property type="project" value="TreeGrafter"/>
</dbReference>
<dbReference type="CDD" id="cd01672">
    <property type="entry name" value="TMPK"/>
    <property type="match status" value="1"/>
</dbReference>
<protein>
    <recommendedName>
        <fullName evidence="2">dTMP kinase</fullName>
        <ecNumber evidence="2">2.7.4.9</ecNumber>
    </recommendedName>
</protein>
<evidence type="ECO:0000256" key="6">
    <source>
        <dbReference type="ARBA" id="ARBA00022777"/>
    </source>
</evidence>
<organism evidence="10">
    <name type="scientific">marine metagenome</name>
    <dbReference type="NCBI Taxonomy" id="408172"/>
    <lineage>
        <taxon>unclassified sequences</taxon>
        <taxon>metagenomes</taxon>
        <taxon>ecological metagenomes</taxon>
    </lineage>
</organism>
<keyword evidence="6" id="KW-0418">Kinase</keyword>
<accession>A0A381ZM92</accession>
<comment type="catalytic activity">
    <reaction evidence="8">
        <text>dTMP + ATP = dTDP + ADP</text>
        <dbReference type="Rhea" id="RHEA:13517"/>
        <dbReference type="ChEBI" id="CHEBI:30616"/>
        <dbReference type="ChEBI" id="CHEBI:58369"/>
        <dbReference type="ChEBI" id="CHEBI:63528"/>
        <dbReference type="ChEBI" id="CHEBI:456216"/>
        <dbReference type="EC" id="2.7.4.9"/>
    </reaction>
</comment>
<keyword evidence="5" id="KW-0547">Nucleotide-binding</keyword>
<evidence type="ECO:0000256" key="2">
    <source>
        <dbReference type="ARBA" id="ARBA00012980"/>
    </source>
</evidence>
<dbReference type="FunFam" id="3.40.50.300:FF:000225">
    <property type="entry name" value="Thymidylate kinase"/>
    <property type="match status" value="1"/>
</dbReference>
<keyword evidence="3" id="KW-0808">Transferase</keyword>
<gene>
    <name evidence="10" type="ORF">METZ01_LOCUS143098</name>
</gene>
<evidence type="ECO:0000256" key="7">
    <source>
        <dbReference type="ARBA" id="ARBA00022840"/>
    </source>
</evidence>
<dbReference type="InterPro" id="IPR039430">
    <property type="entry name" value="Thymidylate_kin-like_dom"/>
</dbReference>